<evidence type="ECO:0008006" key="5">
    <source>
        <dbReference type="Google" id="ProtNLM"/>
    </source>
</evidence>
<feature type="compositionally biased region" description="Polar residues" evidence="2">
    <location>
        <begin position="787"/>
        <end position="808"/>
    </location>
</feature>
<sequence length="1031" mass="119372">MSRTDKYENVRHVYRLLKEKGDIDKIKSQIRSKLILGFGSLDNSITKFDTETNDRNIRMANCVVADHLKSHGYDYSLSVFLPEIGLTNFELEEFIKDISHLRPYSCFEGREKLTSFYKESYSLLVSILKAYEDISSLSKEHKAIQTVEIDDSGLDHRLNNINKKYEAMKSLEILHAKQSFDDRLEQYKSEINERSQIEIEKQISEFRQNELNSLKSELEEEFQKRLLQNTQRLQEEFEIRCQSLNEQEVLLREKYSLFQQKEEREAFVRRQALQAELDAIQLVKTQLDQEKIQIDNDKLQLHKDYEKNELELKKRENLLEIREKTFESEIHEHVNQIRMEDEIKLMKQRKELELQSIQLSENQKMLEEKLKTVEQLKQELLKQQNKFTEMEIVSYDTIKTQNEVFKAEISNLQKQLKNSLTELEEQKQIAASATTELSVLKVVKQETEKLMNTLNNDHTVIIQEKFTLQKKLNEQKNEIYELMERLSSYEGGNKQNHAQTTEVSSVGHWSTVNQNVNNPQILTEAERRSIYEECNLSISSDLSHESMIDIKKSGKSFTVPIQLSTDPKFDHWSKRLELSRRRMTQLQLVNEEFDSIYEEWKSVDLKEFLSKIHSDLPSFLNAHKLNQPIRLKEDNLSDQIAMVNTDTKSDPVKEQPVNCSTSFSLKLDNNHNYNPVSTSPIHHNPLDQQVEMNPCHENEYLASFTKANPESKNMKIGFEQNNQNAQLHSSARIIPDFSSSSSSIDTPKSKKLELKKSSNETLSISSHKPIKSSSTVTHHSFKKTSIDHLSSYRSKSVLSTESISQTESAESKTSRNSQTNSLANEMLNRTISCQFNKNDNENKSVCSEQDNHENEEQKEFLNSNQTKLNDEIANNNHNNDTIENGFPLLLETSRYEGSLKQYSLGNDDQNKPIFNENISPTSRHTITKQTDCIGLMEKYLKLSLNTSSKSPVSATCNEAVNGTKITNGYHSPSSKEKPLWFENGHHFSSSESDIISLNNGKTKCHFTPGNFNKDELIPNDVDIDSGSDYIW</sequence>
<feature type="compositionally biased region" description="Basic and acidic residues" evidence="2">
    <location>
        <begin position="747"/>
        <end position="758"/>
    </location>
</feature>
<dbReference type="AlphaFoldDB" id="A0AA84ZKJ7"/>
<dbReference type="WBParaSite" id="SMRG1_35520.1">
    <property type="protein sequence ID" value="SMRG1_35520.1"/>
    <property type="gene ID" value="SMRG1_35520"/>
</dbReference>
<dbReference type="GO" id="GO:0005576">
    <property type="term" value="C:extracellular region"/>
    <property type="evidence" value="ECO:0007669"/>
    <property type="project" value="GOC"/>
</dbReference>
<dbReference type="GO" id="GO:0060287">
    <property type="term" value="P:epithelial cilium movement involved in determination of left/right asymmetry"/>
    <property type="evidence" value="ECO:0007669"/>
    <property type="project" value="TreeGrafter"/>
</dbReference>
<feature type="region of interest" description="Disordered" evidence="2">
    <location>
        <begin position="736"/>
        <end position="818"/>
    </location>
</feature>
<evidence type="ECO:0000256" key="2">
    <source>
        <dbReference type="SAM" id="MobiDB-lite"/>
    </source>
</evidence>
<feature type="coiled-coil region" evidence="1">
    <location>
        <begin position="349"/>
        <end position="433"/>
    </location>
</feature>
<proteinExistence type="predicted"/>
<dbReference type="GO" id="GO:0005813">
    <property type="term" value="C:centrosome"/>
    <property type="evidence" value="ECO:0007669"/>
    <property type="project" value="TreeGrafter"/>
</dbReference>
<feature type="coiled-coil region" evidence="1">
    <location>
        <begin position="227"/>
        <end position="290"/>
    </location>
</feature>
<organism evidence="3 4">
    <name type="scientific">Schistosoma margrebowiei</name>
    <dbReference type="NCBI Taxonomy" id="48269"/>
    <lineage>
        <taxon>Eukaryota</taxon>
        <taxon>Metazoa</taxon>
        <taxon>Spiralia</taxon>
        <taxon>Lophotrochozoa</taxon>
        <taxon>Platyhelminthes</taxon>
        <taxon>Trematoda</taxon>
        <taxon>Digenea</taxon>
        <taxon>Strigeidida</taxon>
        <taxon>Schistosomatoidea</taxon>
        <taxon>Schistosomatidae</taxon>
        <taxon>Schistosoma</taxon>
    </lineage>
</organism>
<evidence type="ECO:0000313" key="4">
    <source>
        <dbReference type="WBParaSite" id="SMRG1_35520.1"/>
    </source>
</evidence>
<accession>A0AA84ZKJ7</accession>
<protein>
    <recommendedName>
        <fullName evidence="5">LisH domain-containing protein</fullName>
    </recommendedName>
</protein>
<feature type="compositionally biased region" description="Low complexity" evidence="2">
    <location>
        <begin position="759"/>
        <end position="774"/>
    </location>
</feature>
<name>A0AA84ZKJ7_9TREM</name>
<dbReference type="PANTHER" id="PTHR39063:SF1">
    <property type="entry name" value="OFD1 CENTRIOLE AND CENTRIOLAR SATELLITE PROTEIN"/>
    <property type="match status" value="1"/>
</dbReference>
<keyword evidence="1" id="KW-0175">Coiled coil</keyword>
<dbReference type="Pfam" id="PF16045">
    <property type="entry name" value="LisH_2"/>
    <property type="match status" value="1"/>
</dbReference>
<dbReference type="PROSITE" id="PS50896">
    <property type="entry name" value="LISH"/>
    <property type="match status" value="1"/>
</dbReference>
<reference evidence="4" key="1">
    <citation type="submission" date="2023-11" db="UniProtKB">
        <authorList>
            <consortium name="WormBaseParasite"/>
        </authorList>
    </citation>
    <scope>IDENTIFICATION</scope>
</reference>
<dbReference type="GO" id="GO:0036064">
    <property type="term" value="C:ciliary basal body"/>
    <property type="evidence" value="ECO:0007669"/>
    <property type="project" value="TreeGrafter"/>
</dbReference>
<dbReference type="InterPro" id="IPR006594">
    <property type="entry name" value="LisH"/>
</dbReference>
<evidence type="ECO:0000256" key="1">
    <source>
        <dbReference type="SAM" id="Coils"/>
    </source>
</evidence>
<dbReference type="InterPro" id="IPR055289">
    <property type="entry name" value="OFD1"/>
</dbReference>
<dbReference type="Proteomes" id="UP000050790">
    <property type="component" value="Unassembled WGS sequence"/>
</dbReference>
<dbReference type="PANTHER" id="PTHR39063">
    <property type="entry name" value="ORAL-FACIAL-DIGITAL SYNDROME 1 PROTEIN HOMOLOG"/>
    <property type="match status" value="1"/>
</dbReference>
<evidence type="ECO:0000313" key="3">
    <source>
        <dbReference type="Proteomes" id="UP000050790"/>
    </source>
</evidence>